<evidence type="ECO:0000313" key="2">
    <source>
        <dbReference type="EMBL" id="CAK9215173.1"/>
    </source>
</evidence>
<evidence type="ECO:0000256" key="1">
    <source>
        <dbReference type="SAM" id="MobiDB-lite"/>
    </source>
</evidence>
<feature type="region of interest" description="Disordered" evidence="1">
    <location>
        <begin position="34"/>
        <end position="96"/>
    </location>
</feature>
<keyword evidence="3" id="KW-1185">Reference proteome</keyword>
<gene>
    <name evidence="2" type="ORF">CSSPTR1EN2_LOCUS12599</name>
</gene>
<feature type="compositionally biased region" description="Basic and acidic residues" evidence="1">
    <location>
        <begin position="52"/>
        <end position="70"/>
    </location>
</feature>
<dbReference type="EMBL" id="OZ019894">
    <property type="protein sequence ID" value="CAK9215173.1"/>
    <property type="molecule type" value="Genomic_DNA"/>
</dbReference>
<dbReference type="Proteomes" id="UP001497512">
    <property type="component" value="Chromosome 2"/>
</dbReference>
<evidence type="ECO:0000313" key="3">
    <source>
        <dbReference type="Proteomes" id="UP001497512"/>
    </source>
</evidence>
<organism evidence="2 3">
    <name type="scientific">Sphagnum troendelagicum</name>
    <dbReference type="NCBI Taxonomy" id="128251"/>
    <lineage>
        <taxon>Eukaryota</taxon>
        <taxon>Viridiplantae</taxon>
        <taxon>Streptophyta</taxon>
        <taxon>Embryophyta</taxon>
        <taxon>Bryophyta</taxon>
        <taxon>Sphagnophytina</taxon>
        <taxon>Sphagnopsida</taxon>
        <taxon>Sphagnales</taxon>
        <taxon>Sphagnaceae</taxon>
        <taxon>Sphagnum</taxon>
    </lineage>
</organism>
<sequence>MSDSDEDIQLPNYREILSGATSYHDAVNRVKPHLHSTLKLPAKNPLQPEAKATPRDFHRRGESDDHRNDFLDEEDSIYGNSKQQQQLPQAQGKPVDLPMSGFKSRAVYCEVSASSSLLEILSFISAHMGKASLQTHRFF</sequence>
<accession>A0ABP0U989</accession>
<proteinExistence type="predicted"/>
<protein>
    <submittedName>
        <fullName evidence="2">Uncharacterized protein</fullName>
    </submittedName>
</protein>
<reference evidence="2" key="1">
    <citation type="submission" date="2024-02" db="EMBL/GenBank/DDBJ databases">
        <authorList>
            <consortium name="ELIXIR-Norway"/>
            <consortium name="Elixir Norway"/>
        </authorList>
    </citation>
    <scope>NUCLEOTIDE SEQUENCE</scope>
</reference>
<name>A0ABP0U989_9BRYO</name>